<evidence type="ECO:0000313" key="1">
    <source>
        <dbReference type="EMBL" id="DAE00835.1"/>
    </source>
</evidence>
<sequence length="66" mass="7360">MTLDDIARIPKEYLTAAQVAPILGSDPQTIRMQARLRPDLLPFPAVCLGSRVKIPKEAFLRVMRGL</sequence>
<accession>A0A8S5P2Z6</accession>
<reference evidence="1" key="1">
    <citation type="journal article" date="2021" name="Proc. Natl. Acad. Sci. U.S.A.">
        <title>A Catalog of Tens of Thousands of Viruses from Human Metagenomes Reveals Hidden Associations with Chronic Diseases.</title>
        <authorList>
            <person name="Tisza M.J."/>
            <person name="Buck C.B."/>
        </authorList>
    </citation>
    <scope>NUCLEOTIDE SEQUENCE</scope>
    <source>
        <strain evidence="1">CtEqU3</strain>
    </source>
</reference>
<dbReference type="EMBL" id="BK015311">
    <property type="protein sequence ID" value="DAE00835.1"/>
    <property type="molecule type" value="Genomic_DNA"/>
</dbReference>
<organism evidence="1">
    <name type="scientific">Siphoviridae sp. ctEqU3</name>
    <dbReference type="NCBI Taxonomy" id="2825399"/>
    <lineage>
        <taxon>Viruses</taxon>
        <taxon>Duplodnaviria</taxon>
        <taxon>Heunggongvirae</taxon>
        <taxon>Uroviricota</taxon>
        <taxon>Caudoviricetes</taxon>
    </lineage>
</organism>
<proteinExistence type="predicted"/>
<protein>
    <submittedName>
        <fullName evidence="1">Excisionase</fullName>
    </submittedName>
</protein>
<name>A0A8S5P2Z6_9CAUD</name>